<sequence>MVVKSILNELIGALILILVLLAFPRSWEQHIRIAEERYNNDNIEEDHDDNYYQQYHVLQQLNGIDSSSYPLLGAIDDDMIDSYEETPPPYSSK</sequence>
<dbReference type="OrthoDB" id="10615730at2759"/>
<accession>A0A8H7S1D6</accession>
<feature type="transmembrane region" description="Helical" evidence="1">
    <location>
        <begin position="6"/>
        <end position="23"/>
    </location>
</feature>
<evidence type="ECO:0000313" key="3">
    <source>
        <dbReference type="Proteomes" id="UP000646827"/>
    </source>
</evidence>
<protein>
    <submittedName>
        <fullName evidence="2">Uncharacterized protein</fullName>
    </submittedName>
</protein>
<gene>
    <name evidence="2" type="ORF">INT45_010699</name>
</gene>
<keyword evidence="1" id="KW-0812">Transmembrane</keyword>
<organism evidence="2 3">
    <name type="scientific">Circinella minor</name>
    <dbReference type="NCBI Taxonomy" id="1195481"/>
    <lineage>
        <taxon>Eukaryota</taxon>
        <taxon>Fungi</taxon>
        <taxon>Fungi incertae sedis</taxon>
        <taxon>Mucoromycota</taxon>
        <taxon>Mucoromycotina</taxon>
        <taxon>Mucoromycetes</taxon>
        <taxon>Mucorales</taxon>
        <taxon>Lichtheimiaceae</taxon>
        <taxon>Circinella</taxon>
    </lineage>
</organism>
<keyword evidence="3" id="KW-1185">Reference proteome</keyword>
<evidence type="ECO:0000256" key="1">
    <source>
        <dbReference type="SAM" id="Phobius"/>
    </source>
</evidence>
<dbReference type="AlphaFoldDB" id="A0A8H7S1D6"/>
<proteinExistence type="predicted"/>
<keyword evidence="1" id="KW-1133">Transmembrane helix</keyword>
<reference evidence="2 3" key="1">
    <citation type="submission" date="2020-12" db="EMBL/GenBank/DDBJ databases">
        <title>Metabolic potential, ecology and presence of endohyphal bacteria is reflected in genomic diversity of Mucoromycotina.</title>
        <authorList>
            <person name="Muszewska A."/>
            <person name="Okrasinska A."/>
            <person name="Steczkiewicz K."/>
            <person name="Drgas O."/>
            <person name="Orlowska M."/>
            <person name="Perlinska-Lenart U."/>
            <person name="Aleksandrzak-Piekarczyk T."/>
            <person name="Szatraj K."/>
            <person name="Zielenkiewicz U."/>
            <person name="Pilsyk S."/>
            <person name="Malc E."/>
            <person name="Mieczkowski P."/>
            <person name="Kruszewska J.S."/>
            <person name="Biernat P."/>
            <person name="Pawlowska J."/>
        </authorList>
    </citation>
    <scope>NUCLEOTIDE SEQUENCE [LARGE SCALE GENOMIC DNA]</scope>
    <source>
        <strain evidence="2 3">CBS 142.35</strain>
    </source>
</reference>
<name>A0A8H7S1D6_9FUNG</name>
<dbReference type="EMBL" id="JAEPRB010000124">
    <property type="protein sequence ID" value="KAG2220946.1"/>
    <property type="molecule type" value="Genomic_DNA"/>
</dbReference>
<keyword evidence="1" id="KW-0472">Membrane</keyword>
<dbReference type="Proteomes" id="UP000646827">
    <property type="component" value="Unassembled WGS sequence"/>
</dbReference>
<comment type="caution">
    <text evidence="2">The sequence shown here is derived from an EMBL/GenBank/DDBJ whole genome shotgun (WGS) entry which is preliminary data.</text>
</comment>
<evidence type="ECO:0000313" key="2">
    <source>
        <dbReference type="EMBL" id="KAG2220946.1"/>
    </source>
</evidence>